<feature type="domain" description="Ig-like" evidence="3">
    <location>
        <begin position="265"/>
        <end position="359"/>
    </location>
</feature>
<evidence type="ECO:0000256" key="1">
    <source>
        <dbReference type="SAM" id="MobiDB-lite"/>
    </source>
</evidence>
<proteinExistence type="predicted"/>
<reference evidence="4 5" key="1">
    <citation type="journal article" date="2024" name="BMC Genomics">
        <title>Genome assembly of redclaw crayfish (Cherax quadricarinatus) provides insights into its immune adaptation and hypoxia tolerance.</title>
        <authorList>
            <person name="Liu Z."/>
            <person name="Zheng J."/>
            <person name="Li H."/>
            <person name="Fang K."/>
            <person name="Wang S."/>
            <person name="He J."/>
            <person name="Zhou D."/>
            <person name="Weng S."/>
            <person name="Chi M."/>
            <person name="Gu Z."/>
            <person name="He J."/>
            <person name="Li F."/>
            <person name="Wang M."/>
        </authorList>
    </citation>
    <scope>NUCLEOTIDE SEQUENCE [LARGE SCALE GENOMIC DNA]</scope>
    <source>
        <strain evidence="4">ZL_2023a</strain>
    </source>
</reference>
<dbReference type="PANTHER" id="PTHR23279:SF21">
    <property type="entry name" value="DEFECTIVE PROBOSCIS EXTENSION RESPONSE 11, ISOFORM B-RELATED"/>
    <property type="match status" value="1"/>
</dbReference>
<evidence type="ECO:0000313" key="4">
    <source>
        <dbReference type="EMBL" id="KAK8732585.1"/>
    </source>
</evidence>
<dbReference type="SUPFAM" id="SSF48726">
    <property type="entry name" value="Immunoglobulin"/>
    <property type="match status" value="2"/>
</dbReference>
<keyword evidence="5" id="KW-1185">Reference proteome</keyword>
<organism evidence="4 5">
    <name type="scientific">Cherax quadricarinatus</name>
    <name type="common">Australian red claw crayfish</name>
    <dbReference type="NCBI Taxonomy" id="27406"/>
    <lineage>
        <taxon>Eukaryota</taxon>
        <taxon>Metazoa</taxon>
        <taxon>Ecdysozoa</taxon>
        <taxon>Arthropoda</taxon>
        <taxon>Crustacea</taxon>
        <taxon>Multicrustacea</taxon>
        <taxon>Malacostraca</taxon>
        <taxon>Eumalacostraca</taxon>
        <taxon>Eucarida</taxon>
        <taxon>Decapoda</taxon>
        <taxon>Pleocyemata</taxon>
        <taxon>Astacidea</taxon>
        <taxon>Parastacoidea</taxon>
        <taxon>Parastacidae</taxon>
        <taxon>Cherax</taxon>
    </lineage>
</organism>
<dbReference type="InterPro" id="IPR036179">
    <property type="entry name" value="Ig-like_dom_sf"/>
</dbReference>
<dbReference type="InterPro" id="IPR037448">
    <property type="entry name" value="Zig-8"/>
</dbReference>
<evidence type="ECO:0000313" key="5">
    <source>
        <dbReference type="Proteomes" id="UP001445076"/>
    </source>
</evidence>
<feature type="chain" id="PRO_5043990619" description="Ig-like domain-containing protein" evidence="2">
    <location>
        <begin position="20"/>
        <end position="419"/>
    </location>
</feature>
<dbReference type="GO" id="GO:0050808">
    <property type="term" value="P:synapse organization"/>
    <property type="evidence" value="ECO:0007669"/>
    <property type="project" value="TreeGrafter"/>
</dbReference>
<dbReference type="SMART" id="SM00409">
    <property type="entry name" value="IG"/>
    <property type="match status" value="2"/>
</dbReference>
<feature type="domain" description="Ig-like" evidence="3">
    <location>
        <begin position="162"/>
        <end position="249"/>
    </location>
</feature>
<feature type="region of interest" description="Disordered" evidence="1">
    <location>
        <begin position="58"/>
        <end position="82"/>
    </location>
</feature>
<evidence type="ECO:0000259" key="3">
    <source>
        <dbReference type="PROSITE" id="PS50835"/>
    </source>
</evidence>
<keyword evidence="2" id="KW-0732">Signal</keyword>
<dbReference type="Pfam" id="PF07686">
    <property type="entry name" value="V-set"/>
    <property type="match status" value="1"/>
</dbReference>
<dbReference type="AlphaFoldDB" id="A0AAW0WK42"/>
<dbReference type="FunFam" id="2.60.40.10:FF:000129">
    <property type="entry name" value="CLUMA_CG018772, isoform A"/>
    <property type="match status" value="1"/>
</dbReference>
<dbReference type="InterPro" id="IPR003599">
    <property type="entry name" value="Ig_sub"/>
</dbReference>
<dbReference type="InterPro" id="IPR013106">
    <property type="entry name" value="Ig_V-set"/>
</dbReference>
<dbReference type="Proteomes" id="UP001445076">
    <property type="component" value="Unassembled WGS sequence"/>
</dbReference>
<dbReference type="InterPro" id="IPR013151">
    <property type="entry name" value="Immunoglobulin_dom"/>
</dbReference>
<dbReference type="PROSITE" id="PS50835">
    <property type="entry name" value="IG_LIKE"/>
    <property type="match status" value="2"/>
</dbReference>
<dbReference type="Pfam" id="PF00047">
    <property type="entry name" value="ig"/>
    <property type="match status" value="1"/>
</dbReference>
<dbReference type="InterPro" id="IPR003598">
    <property type="entry name" value="Ig_sub2"/>
</dbReference>
<dbReference type="InterPro" id="IPR013783">
    <property type="entry name" value="Ig-like_fold"/>
</dbReference>
<dbReference type="SMART" id="SM00408">
    <property type="entry name" value="IGc2"/>
    <property type="match status" value="2"/>
</dbReference>
<dbReference type="Gene3D" id="2.60.40.10">
    <property type="entry name" value="Immunoglobulins"/>
    <property type="match status" value="2"/>
</dbReference>
<gene>
    <name evidence="4" type="ORF">OTU49_006832</name>
</gene>
<sequence length="419" mass="45286">MKVVINWVIILSLARTVAVQEPANATTTTTSTTTTKSTSTTITTALKAPNTTGVVARTTTSTAGSQPPLTTTTAGDQTTQEDLPTAHFRQRLYFSAIRSTSPPPPSFFLASPSSISPSFSSSSFFSFYSSSSSSSSSPSSLRAPPAPIRIERTIPSTAPPPPYFDPSSPTNVSAQLGTQAFLPCRIRNLGNQSISWIRSRDSHILTVDRYTFIADQRFQSWHEANSETWTLQVKYVQERDAGRYECQVSTEPKMSHFVHFHVVTPLVKIPGGPDMYVKSGSTVTIKCIISAALHQPDYIFWYQGSERVVADDVSGRGRQVFLDRDADTTVGTLLIPTALPRDQGTYSCAPSTLPNASVTLHVLNAGEHPAAMHHGGGPNTRPAISFTLLLSCLLASWLLSASAPAAAPRHHPLLTSRPR</sequence>
<feature type="signal peptide" evidence="2">
    <location>
        <begin position="1"/>
        <end position="19"/>
    </location>
</feature>
<comment type="caution">
    <text evidence="4">The sequence shown here is derived from an EMBL/GenBank/DDBJ whole genome shotgun (WGS) entry which is preliminary data.</text>
</comment>
<accession>A0AAW0WK42</accession>
<protein>
    <recommendedName>
        <fullName evidence="3">Ig-like domain-containing protein</fullName>
    </recommendedName>
</protein>
<dbReference type="EMBL" id="JARKIK010000056">
    <property type="protein sequence ID" value="KAK8732585.1"/>
    <property type="molecule type" value="Genomic_DNA"/>
</dbReference>
<dbReference type="InterPro" id="IPR007110">
    <property type="entry name" value="Ig-like_dom"/>
</dbReference>
<feature type="compositionally biased region" description="Low complexity" evidence="1">
    <location>
        <begin position="58"/>
        <end position="78"/>
    </location>
</feature>
<dbReference type="GO" id="GO:0032589">
    <property type="term" value="C:neuron projection membrane"/>
    <property type="evidence" value="ECO:0007669"/>
    <property type="project" value="TreeGrafter"/>
</dbReference>
<dbReference type="PANTHER" id="PTHR23279">
    <property type="entry name" value="DEFECTIVE PROBOSCIS EXTENSION RESPONSE DPR -RELATED"/>
    <property type="match status" value="1"/>
</dbReference>
<name>A0AAW0WK42_CHEQU</name>
<evidence type="ECO:0000256" key="2">
    <source>
        <dbReference type="SAM" id="SignalP"/>
    </source>
</evidence>